<dbReference type="AlphaFoldDB" id="A0AAU9M6H1"/>
<comment type="subcellular location">
    <subcellularLocation>
        <location evidence="1">Nucleus</location>
    </subcellularLocation>
</comment>
<dbReference type="FunFam" id="3.40.50.300:FF:000082">
    <property type="entry name" value="ISWI chromatin remodeling complex ATPase ISW1"/>
    <property type="match status" value="1"/>
</dbReference>
<comment type="similarity">
    <text evidence="2">Belongs to the SNF2/RAD54 helicase family. ISWI subfamily.</text>
</comment>
<evidence type="ECO:0008006" key="9">
    <source>
        <dbReference type="Google" id="ProtNLM"/>
    </source>
</evidence>
<keyword evidence="8" id="KW-1185">Reference proteome</keyword>
<dbReference type="Pfam" id="PF00271">
    <property type="entry name" value="Helicase_C"/>
    <property type="match status" value="1"/>
</dbReference>
<dbReference type="GO" id="GO:0042393">
    <property type="term" value="F:histone binding"/>
    <property type="evidence" value="ECO:0007669"/>
    <property type="project" value="TreeGrafter"/>
</dbReference>
<dbReference type="GO" id="GO:0005634">
    <property type="term" value="C:nucleus"/>
    <property type="evidence" value="ECO:0007669"/>
    <property type="project" value="UniProtKB-SubCell"/>
</dbReference>
<dbReference type="GO" id="GO:0140658">
    <property type="term" value="F:ATP-dependent chromatin remodeler activity"/>
    <property type="evidence" value="ECO:0007669"/>
    <property type="project" value="TreeGrafter"/>
</dbReference>
<dbReference type="GO" id="GO:0003677">
    <property type="term" value="F:DNA binding"/>
    <property type="evidence" value="ECO:0007669"/>
    <property type="project" value="TreeGrafter"/>
</dbReference>
<keyword evidence="4" id="KW-0539">Nucleus</keyword>
<dbReference type="InterPro" id="IPR014001">
    <property type="entry name" value="Helicase_ATP-bd"/>
</dbReference>
<dbReference type="GO" id="GO:0003682">
    <property type="term" value="F:chromatin binding"/>
    <property type="evidence" value="ECO:0007669"/>
    <property type="project" value="TreeGrafter"/>
</dbReference>
<dbReference type="GO" id="GO:0016887">
    <property type="term" value="F:ATP hydrolysis activity"/>
    <property type="evidence" value="ECO:0007669"/>
    <property type="project" value="TreeGrafter"/>
</dbReference>
<evidence type="ECO:0000256" key="3">
    <source>
        <dbReference type="ARBA" id="ARBA00022801"/>
    </source>
</evidence>
<dbReference type="SMART" id="SM00490">
    <property type="entry name" value="HELICc"/>
    <property type="match status" value="1"/>
</dbReference>
<feature type="domain" description="Helicase C-terminal" evidence="6">
    <location>
        <begin position="328"/>
        <end position="479"/>
    </location>
</feature>
<name>A0AAU9M6H1_9ASTR</name>
<organism evidence="7 8">
    <name type="scientific">Lactuca virosa</name>
    <dbReference type="NCBI Taxonomy" id="75947"/>
    <lineage>
        <taxon>Eukaryota</taxon>
        <taxon>Viridiplantae</taxon>
        <taxon>Streptophyta</taxon>
        <taxon>Embryophyta</taxon>
        <taxon>Tracheophyta</taxon>
        <taxon>Spermatophyta</taxon>
        <taxon>Magnoliopsida</taxon>
        <taxon>eudicotyledons</taxon>
        <taxon>Gunneridae</taxon>
        <taxon>Pentapetalae</taxon>
        <taxon>asterids</taxon>
        <taxon>campanulids</taxon>
        <taxon>Asterales</taxon>
        <taxon>Asteraceae</taxon>
        <taxon>Cichorioideae</taxon>
        <taxon>Cichorieae</taxon>
        <taxon>Lactucinae</taxon>
        <taxon>Lactuca</taxon>
    </lineage>
</organism>
<evidence type="ECO:0000313" key="7">
    <source>
        <dbReference type="EMBL" id="CAH1421730.1"/>
    </source>
</evidence>
<dbReference type="GO" id="GO:0005524">
    <property type="term" value="F:ATP binding"/>
    <property type="evidence" value="ECO:0007669"/>
    <property type="project" value="InterPro"/>
</dbReference>
<dbReference type="InterPro" id="IPR038718">
    <property type="entry name" value="SNF2-like_sf"/>
</dbReference>
<dbReference type="GO" id="GO:0000785">
    <property type="term" value="C:chromatin"/>
    <property type="evidence" value="ECO:0007669"/>
    <property type="project" value="TreeGrafter"/>
</dbReference>
<dbReference type="Gene3D" id="3.40.50.300">
    <property type="entry name" value="P-loop containing nucleotide triphosphate hydrolases"/>
    <property type="match status" value="1"/>
</dbReference>
<proteinExistence type="inferred from homology"/>
<evidence type="ECO:0000259" key="5">
    <source>
        <dbReference type="PROSITE" id="PS51192"/>
    </source>
</evidence>
<dbReference type="SUPFAM" id="SSF52540">
    <property type="entry name" value="P-loop containing nucleoside triphosphate hydrolases"/>
    <property type="match status" value="2"/>
</dbReference>
<dbReference type="PANTHER" id="PTHR45623:SF49">
    <property type="entry name" value="SWI_SNF-RELATED MATRIX-ASSOCIATED ACTIN-DEPENDENT REGULATOR OF CHROMATIN SUBFAMILY A MEMBER 5"/>
    <property type="match status" value="1"/>
</dbReference>
<dbReference type="Proteomes" id="UP001157418">
    <property type="component" value="Unassembled WGS sequence"/>
</dbReference>
<evidence type="ECO:0000313" key="8">
    <source>
        <dbReference type="Proteomes" id="UP001157418"/>
    </source>
</evidence>
<dbReference type="PANTHER" id="PTHR45623">
    <property type="entry name" value="CHROMODOMAIN-HELICASE-DNA-BINDING PROTEIN 3-RELATED-RELATED"/>
    <property type="match status" value="1"/>
</dbReference>
<keyword evidence="3" id="KW-0378">Hydrolase</keyword>
<sequence>METLEVKIVMPPLMLLLIWGRHASKLTKEEEDEEYLKEEEAGAGHTHLLVQPSCITGKMRDYQRVGLNWMIRLYENGINGIIADEMGLGKSLQTISLLGYLREFRGITGPHMVVAPKSTLVNWMNEIKRFCPILRAVKFLGNPHERKYIREELLVAGKFDVCVTSFEMAIKEKTTLRRFSWCYIIIDEAHRIKNENSLLSKTMRIYNTNYRLLITGTPLQEEVVQQLHKVLRPFLLRKLKSDVEKGLPPKKETILKVGMSQMQKQYYKALLQKDLEVVNAGGERKRLLNIAMQLRKCCYHPYLFQGVEPGPLYTTGDHLVTNAGKMVLLDKLLPKLKERDSRVLIFSQMTRLLDILEDYLMFCGYLYCRIDGNTGGEDRDASIDAFNKPGSEKFVFLLSIRAGGLGINLAIADIVILYDSDRNPQVDLQAQDRAHRIGQKKEVQVFRFCTEHTIEEKVIERAYKKLALDALLLQMVRFGAEMVFSSKDSTITDEDIDKIIAKGEEATAELDAKMKKFIEDAIKFKMDDSVYI</sequence>
<gene>
    <name evidence="7" type="ORF">LVIROSA_LOCUS9114</name>
</gene>
<dbReference type="SMART" id="SM00487">
    <property type="entry name" value="DEXDc"/>
    <property type="match status" value="1"/>
</dbReference>
<accession>A0AAU9M6H1</accession>
<dbReference type="InterPro" id="IPR027417">
    <property type="entry name" value="P-loop_NTPase"/>
</dbReference>
<evidence type="ECO:0000256" key="4">
    <source>
        <dbReference type="ARBA" id="ARBA00023242"/>
    </source>
</evidence>
<reference evidence="7 8" key="1">
    <citation type="submission" date="2022-01" db="EMBL/GenBank/DDBJ databases">
        <authorList>
            <person name="Xiong W."/>
            <person name="Schranz E."/>
        </authorList>
    </citation>
    <scope>NUCLEOTIDE SEQUENCE [LARGE SCALE GENOMIC DNA]</scope>
</reference>
<evidence type="ECO:0000259" key="6">
    <source>
        <dbReference type="PROSITE" id="PS51194"/>
    </source>
</evidence>
<dbReference type="CDD" id="cd18793">
    <property type="entry name" value="SF2_C_SNF"/>
    <property type="match status" value="1"/>
</dbReference>
<evidence type="ECO:0000256" key="2">
    <source>
        <dbReference type="ARBA" id="ARBA00009687"/>
    </source>
</evidence>
<dbReference type="PROSITE" id="PS51194">
    <property type="entry name" value="HELICASE_CTER"/>
    <property type="match status" value="1"/>
</dbReference>
<evidence type="ECO:0000256" key="1">
    <source>
        <dbReference type="ARBA" id="ARBA00004123"/>
    </source>
</evidence>
<dbReference type="GO" id="GO:0034728">
    <property type="term" value="P:nucleosome organization"/>
    <property type="evidence" value="ECO:0007669"/>
    <property type="project" value="TreeGrafter"/>
</dbReference>
<protein>
    <recommendedName>
        <fullName evidence="9">Chromatin-remodeling complex ATPase</fullName>
    </recommendedName>
</protein>
<dbReference type="InterPro" id="IPR049730">
    <property type="entry name" value="SNF2/RAD54-like_C"/>
</dbReference>
<dbReference type="PROSITE" id="PS51192">
    <property type="entry name" value="HELICASE_ATP_BIND_1"/>
    <property type="match status" value="1"/>
</dbReference>
<dbReference type="Gene3D" id="3.40.50.10810">
    <property type="entry name" value="Tandem AAA-ATPase domain"/>
    <property type="match status" value="1"/>
</dbReference>
<feature type="domain" description="Helicase ATP-binding" evidence="5">
    <location>
        <begin position="71"/>
        <end position="236"/>
    </location>
</feature>
<dbReference type="InterPro" id="IPR000330">
    <property type="entry name" value="SNF2_N"/>
</dbReference>
<dbReference type="InterPro" id="IPR001650">
    <property type="entry name" value="Helicase_C-like"/>
</dbReference>
<comment type="caution">
    <text evidence="7">The sequence shown here is derived from an EMBL/GenBank/DDBJ whole genome shotgun (WGS) entry which is preliminary data.</text>
</comment>
<dbReference type="EMBL" id="CAKMRJ010001112">
    <property type="protein sequence ID" value="CAH1421730.1"/>
    <property type="molecule type" value="Genomic_DNA"/>
</dbReference>
<dbReference type="Pfam" id="PF00176">
    <property type="entry name" value="SNF2-rel_dom"/>
    <property type="match status" value="1"/>
</dbReference>